<evidence type="ECO:0000313" key="2">
    <source>
        <dbReference type="Proteomes" id="UP000218231"/>
    </source>
</evidence>
<dbReference type="AlphaFoldDB" id="A0A2A2K646"/>
<proteinExistence type="predicted"/>
<organism evidence="1 2">
    <name type="scientific">Diploscapter pachys</name>
    <dbReference type="NCBI Taxonomy" id="2018661"/>
    <lineage>
        <taxon>Eukaryota</taxon>
        <taxon>Metazoa</taxon>
        <taxon>Ecdysozoa</taxon>
        <taxon>Nematoda</taxon>
        <taxon>Chromadorea</taxon>
        <taxon>Rhabditida</taxon>
        <taxon>Rhabditina</taxon>
        <taxon>Rhabditomorpha</taxon>
        <taxon>Rhabditoidea</taxon>
        <taxon>Rhabditidae</taxon>
        <taxon>Diploscapter</taxon>
    </lineage>
</organism>
<evidence type="ECO:0000313" key="1">
    <source>
        <dbReference type="EMBL" id="PAV69457.1"/>
    </source>
</evidence>
<dbReference type="Proteomes" id="UP000218231">
    <property type="component" value="Unassembled WGS sequence"/>
</dbReference>
<gene>
    <name evidence="1" type="ORF">WR25_25679</name>
</gene>
<comment type="caution">
    <text evidence="1">The sequence shown here is derived from an EMBL/GenBank/DDBJ whole genome shotgun (WGS) entry which is preliminary data.</text>
</comment>
<sequence length="127" mass="14225">MIVTTVRRSTTRCRELRSTGFGKGSRWGQQVAQRRESRPGALLRSLTIALNTGPTSRPTNNAIKISRATGTEGEVQPNRIKDTACWFSRKKNNTSTMRARMKKANKARRRLRIAFSLSISAGHGLIR</sequence>
<accession>A0A2A2K646</accession>
<keyword evidence="2" id="KW-1185">Reference proteome</keyword>
<name>A0A2A2K646_9BILA</name>
<dbReference type="EMBL" id="LIAE01009501">
    <property type="protein sequence ID" value="PAV69457.1"/>
    <property type="molecule type" value="Genomic_DNA"/>
</dbReference>
<reference evidence="1 2" key="1">
    <citation type="journal article" date="2017" name="Curr. Biol.">
        <title>Genome architecture and evolution of a unichromosomal asexual nematode.</title>
        <authorList>
            <person name="Fradin H."/>
            <person name="Zegar C."/>
            <person name="Gutwein M."/>
            <person name="Lucas J."/>
            <person name="Kovtun M."/>
            <person name="Corcoran D."/>
            <person name="Baugh L.R."/>
            <person name="Kiontke K."/>
            <person name="Gunsalus K."/>
            <person name="Fitch D.H."/>
            <person name="Piano F."/>
        </authorList>
    </citation>
    <scope>NUCLEOTIDE SEQUENCE [LARGE SCALE GENOMIC DNA]</scope>
    <source>
        <strain evidence="1">PF1309</strain>
    </source>
</reference>
<protein>
    <submittedName>
        <fullName evidence="1">Uncharacterized protein</fullName>
    </submittedName>
</protein>